<dbReference type="InterPro" id="IPR013783">
    <property type="entry name" value="Ig-like_fold"/>
</dbReference>
<comment type="caution">
    <text evidence="8">The sequence shown here is derived from an EMBL/GenBank/DDBJ whole genome shotgun (WGS) entry which is preliminary data.</text>
</comment>
<keyword evidence="5" id="KW-0732">Signal</keyword>
<evidence type="ECO:0000256" key="1">
    <source>
        <dbReference type="ARBA" id="ARBA00004418"/>
    </source>
</evidence>
<keyword evidence="9" id="KW-1185">Reference proteome</keyword>
<dbReference type="AlphaFoldDB" id="A0A0K8NXH9"/>
<protein>
    <recommendedName>
        <fullName evidence="4">Glucans biosynthesis protein G</fullName>
    </recommendedName>
</protein>
<dbReference type="Proteomes" id="UP000037660">
    <property type="component" value="Unassembled WGS sequence"/>
</dbReference>
<proteinExistence type="inferred from homology"/>
<reference evidence="8 9" key="2">
    <citation type="journal article" date="2016" name="Science">
        <title>A bacterium that degrades and assimilates poly(ethylene terephthalate).</title>
        <authorList>
            <person name="Yoshida S."/>
            <person name="Hiraga K."/>
            <person name="Takehana T."/>
            <person name="Taniguchi I."/>
            <person name="Yamaji H."/>
            <person name="Maeda Y."/>
            <person name="Toyohara K."/>
            <person name="Miyamoto K."/>
            <person name="Kimura Y."/>
            <person name="Oda K."/>
        </authorList>
    </citation>
    <scope>NUCLEOTIDE SEQUENCE [LARGE SCALE GENOMIC DNA]</scope>
    <source>
        <strain evidence="9">NBRC 110686 / TISTR 2288 / 201-F6</strain>
    </source>
</reference>
<dbReference type="PANTHER" id="PTHR30504">
    <property type="entry name" value="GLUCANS BIOSYNTHESIS PROTEIN"/>
    <property type="match status" value="1"/>
</dbReference>
<comment type="similarity">
    <text evidence="3">Belongs to the OpgD/OpgG family.</text>
</comment>
<dbReference type="Gene3D" id="2.60.40.10">
    <property type="entry name" value="Immunoglobulins"/>
    <property type="match status" value="1"/>
</dbReference>
<dbReference type="InterPro" id="IPR014438">
    <property type="entry name" value="Glucan_biosyn_MdoG/MdoD"/>
</dbReference>
<dbReference type="Pfam" id="PF04349">
    <property type="entry name" value="MdoG"/>
    <property type="match status" value="1"/>
</dbReference>
<dbReference type="UniPathway" id="UPA00637"/>
<feature type="domain" description="Glucan biosynthesis periplasmic MdoG C-terminal" evidence="7">
    <location>
        <begin position="42"/>
        <end position="530"/>
    </location>
</feature>
<dbReference type="SUPFAM" id="SSF74650">
    <property type="entry name" value="Galactose mutarotase-like"/>
    <property type="match status" value="1"/>
</dbReference>
<evidence type="ECO:0000259" key="7">
    <source>
        <dbReference type="Pfam" id="PF04349"/>
    </source>
</evidence>
<dbReference type="PANTHER" id="PTHR30504:SF4">
    <property type="entry name" value="GLUCANS BIOSYNTHESIS PROTEIN G"/>
    <property type="match status" value="1"/>
</dbReference>
<reference evidence="9" key="1">
    <citation type="submission" date="2015-07" db="EMBL/GenBank/DDBJ databases">
        <title>Discovery of a poly(ethylene terephthalate assimilation.</title>
        <authorList>
            <person name="Yoshida S."/>
            <person name="Hiraga K."/>
            <person name="Takehana T."/>
            <person name="Taniguchi I."/>
            <person name="Yamaji H."/>
            <person name="Maeda Y."/>
            <person name="Toyohara K."/>
            <person name="Miyamoto K."/>
            <person name="Kimura Y."/>
            <person name="Oda K."/>
        </authorList>
    </citation>
    <scope>NUCLEOTIDE SEQUENCE [LARGE SCALE GENOMIC DNA]</scope>
    <source>
        <strain evidence="9">NBRC 110686 / TISTR 2288 / 201-F6</strain>
    </source>
</reference>
<evidence type="ECO:0000256" key="2">
    <source>
        <dbReference type="ARBA" id="ARBA00005001"/>
    </source>
</evidence>
<dbReference type="PIRSF" id="PIRSF006281">
    <property type="entry name" value="MdoG"/>
    <property type="match status" value="1"/>
</dbReference>
<keyword evidence="6" id="KW-0574">Periplasm</keyword>
<dbReference type="GO" id="GO:0003824">
    <property type="term" value="F:catalytic activity"/>
    <property type="evidence" value="ECO:0007669"/>
    <property type="project" value="InterPro"/>
</dbReference>
<dbReference type="STRING" id="1547922.ISF6_0651"/>
<evidence type="ECO:0000313" key="9">
    <source>
        <dbReference type="Proteomes" id="UP000037660"/>
    </source>
</evidence>
<dbReference type="FunFam" id="2.70.98.10:FF:000001">
    <property type="entry name" value="Glucans biosynthesis protein G"/>
    <property type="match status" value="1"/>
</dbReference>
<evidence type="ECO:0000313" key="8">
    <source>
        <dbReference type="EMBL" id="GAP35086.1"/>
    </source>
</evidence>
<evidence type="ECO:0000256" key="4">
    <source>
        <dbReference type="ARBA" id="ARBA00015376"/>
    </source>
</evidence>
<organism evidence="8 9">
    <name type="scientific">Piscinibacter sakaiensis</name>
    <name type="common">Ideonella sakaiensis</name>
    <dbReference type="NCBI Taxonomy" id="1547922"/>
    <lineage>
        <taxon>Bacteria</taxon>
        <taxon>Pseudomonadati</taxon>
        <taxon>Pseudomonadota</taxon>
        <taxon>Betaproteobacteria</taxon>
        <taxon>Burkholderiales</taxon>
        <taxon>Sphaerotilaceae</taxon>
        <taxon>Piscinibacter</taxon>
    </lineage>
</organism>
<accession>A0A0K8NXH9</accession>
<dbReference type="EMBL" id="BBYR01000013">
    <property type="protein sequence ID" value="GAP35086.1"/>
    <property type="molecule type" value="Genomic_DNA"/>
</dbReference>
<dbReference type="InterPro" id="IPR007444">
    <property type="entry name" value="Glucan_biosyn_MdoG_C"/>
</dbReference>
<dbReference type="InterPro" id="IPR014718">
    <property type="entry name" value="GH-type_carb-bd"/>
</dbReference>
<dbReference type="Gene3D" id="2.70.98.10">
    <property type="match status" value="1"/>
</dbReference>
<dbReference type="GO" id="GO:0051274">
    <property type="term" value="P:beta-glucan biosynthetic process"/>
    <property type="evidence" value="ECO:0007669"/>
    <property type="project" value="TreeGrafter"/>
</dbReference>
<dbReference type="SUPFAM" id="SSF81296">
    <property type="entry name" value="E set domains"/>
    <property type="match status" value="1"/>
</dbReference>
<dbReference type="GO" id="GO:0030246">
    <property type="term" value="F:carbohydrate binding"/>
    <property type="evidence" value="ECO:0007669"/>
    <property type="project" value="InterPro"/>
</dbReference>
<gene>
    <name evidence="8" type="ORF">ISF6_0651</name>
</gene>
<sequence>MPPRPGPVRANARGRWRRALSGARQAAVAALLGLLAPWAAAFGFDDVAAQAAALAQAPAPAAAAPLPAALQALDYDQLRDIRFRPERALWRREGLPFEVMFFHRGKYAADAVRVHELVDGRPREIGFDPADYDYGRNRLPTAAWSGLGHAGFRVHTALNASDYKDELVVFLGASYFRALGRGQHYGLSARGLAIDTVGAPAGQAEEFPRFTAFWLERPAPGARELRLYALLESARATGAYAFVLRPGATSVAEVRARLYLRAGTTAPAMLGLAPLTSMFQHGENQPRPDDFRPEVHDSDGLSIRTGGGEWLWRPLANPARPLASSFAMERPLGFGLMQRDRDFARYEDTEARYDRRPSAWVEPIGDWGPGRVELLMLPTPDETHDNIAAYWVPRRLPAPGEPLDLQYRLHWQGDDWQRPPSAWVEQTRAGRSYAALGPDEHQFAIDFRGPALAALPAGQTPRAVVTADANGRVLEAQAYPLPPDLQPAGQGSPARWRLHLRVRQQDPARPVELRAFLQSPPHALTETWTHVIPAR</sequence>
<dbReference type="InterPro" id="IPR011013">
    <property type="entry name" value="Gal_mutarotase_sf_dom"/>
</dbReference>
<dbReference type="InterPro" id="IPR014756">
    <property type="entry name" value="Ig_E-set"/>
</dbReference>
<evidence type="ECO:0000256" key="3">
    <source>
        <dbReference type="ARBA" id="ARBA00009284"/>
    </source>
</evidence>
<comment type="subcellular location">
    <subcellularLocation>
        <location evidence="1">Periplasm</location>
    </subcellularLocation>
</comment>
<dbReference type="GO" id="GO:0030288">
    <property type="term" value="C:outer membrane-bounded periplasmic space"/>
    <property type="evidence" value="ECO:0007669"/>
    <property type="project" value="TreeGrafter"/>
</dbReference>
<comment type="pathway">
    <text evidence="2">Glycan metabolism; osmoregulated periplasmic glucan (OPG) biosynthesis.</text>
</comment>
<evidence type="ECO:0000256" key="6">
    <source>
        <dbReference type="ARBA" id="ARBA00022764"/>
    </source>
</evidence>
<evidence type="ECO:0000256" key="5">
    <source>
        <dbReference type="ARBA" id="ARBA00022729"/>
    </source>
</evidence>
<name>A0A0K8NXH9_PISS1</name>